<feature type="region of interest" description="Disordered" evidence="1">
    <location>
        <begin position="287"/>
        <end position="311"/>
    </location>
</feature>
<dbReference type="GO" id="GO:0005543">
    <property type="term" value="F:phospholipid binding"/>
    <property type="evidence" value="ECO:0007669"/>
    <property type="project" value="InterPro"/>
</dbReference>
<accession>A0AAW0F7F6</accession>
<feature type="compositionally biased region" description="Polar residues" evidence="1">
    <location>
        <begin position="252"/>
        <end position="267"/>
    </location>
</feature>
<feature type="domain" description="Pleckstrin homology" evidence="2">
    <location>
        <begin position="401"/>
        <end position="507"/>
    </location>
</feature>
<dbReference type="GO" id="GO:0005938">
    <property type="term" value="C:cell cortex"/>
    <property type="evidence" value="ECO:0007669"/>
    <property type="project" value="InterPro"/>
</dbReference>
<dbReference type="AlphaFoldDB" id="A0AAW0F7F6"/>
<dbReference type="Proteomes" id="UP001430356">
    <property type="component" value="Unassembled WGS sequence"/>
</dbReference>
<feature type="compositionally biased region" description="Low complexity" evidence="1">
    <location>
        <begin position="63"/>
        <end position="76"/>
    </location>
</feature>
<name>A0AAW0F7F6_9TRYP</name>
<dbReference type="Pfam" id="PF12814">
    <property type="entry name" value="Mcp5_PH"/>
    <property type="match status" value="1"/>
</dbReference>
<comment type="caution">
    <text evidence="3">The sequence shown here is derived from an EMBL/GenBank/DDBJ whole genome shotgun (WGS) entry which is preliminary data.</text>
</comment>
<sequence>MPTPAAHRSGDTNRPLHSRLATFDAYDADVGDPAHRPPSSFIVQQQQQQQQPLRRRGGPVPAPSSLLSSRATALSTPREDPYEAASTITAASTQASSSRDSTTTSPPHGDASRQLNRTLRPAQQSAAARPVSPESREGSASAAAPPVSRRAHRRSSQSPAPAAAAAQQQQQQQRVDSQHPPRVPTTRAPGSSTVVASGPVIIRASSPAAASTHSVRPGKELDGRTGQAPLTRDSSPRSSSLTESSAPFRTRLPTQAPSPGNNSLPSYRSSAAAAAASSASVRAAARGGDAAVSGETDAQQEAKKELRRQRRDGEVRVQGYVAQSAYAQRNPFRSQDFAEFAANPQYHPPPGFDVYPQAIATRVYGLEVSRASQGEFMMQRLVNAAHPATSEERVEMEELLSATLEKLQVGDWFYKWARINHVHQRYVWLNLQRGTLMWSLSPKQSVVLNSEVKLSTVTSITPDCLQLEAPVRVFYRMTINTPDSCISLATEIRKKFDVWYRVLLQLTAPNLTHGVPGVWGRPSSSVNATGRGAASRWASRYSPLTAIADDVPGAIGSNEAYAHGVVSSSD</sequence>
<evidence type="ECO:0000259" key="2">
    <source>
        <dbReference type="Pfam" id="PF12814"/>
    </source>
</evidence>
<reference evidence="3 4" key="1">
    <citation type="journal article" date="2021" name="MBio">
        <title>A New Model Trypanosomatid, Novymonas esmeraldas: Genomic Perception of Its 'Candidatus Pandoraea novymonadis' Endosymbiont.</title>
        <authorList>
            <person name="Zakharova A."/>
            <person name="Saura A."/>
            <person name="Butenko A."/>
            <person name="Podesvova L."/>
            <person name="Warmusova S."/>
            <person name="Kostygov A.Y."/>
            <person name="Nenarokova A."/>
            <person name="Lukes J."/>
            <person name="Opperdoes F.R."/>
            <person name="Yurchenko V."/>
        </authorList>
    </citation>
    <scope>NUCLEOTIDE SEQUENCE [LARGE SCALE GENOMIC DNA]</scope>
    <source>
        <strain evidence="3 4">E262AT.01</strain>
    </source>
</reference>
<dbReference type="GO" id="GO:0032065">
    <property type="term" value="P:maintenance of protein location in cell cortex"/>
    <property type="evidence" value="ECO:0007669"/>
    <property type="project" value="InterPro"/>
</dbReference>
<organism evidence="3 4">
    <name type="scientific">Novymonas esmeraldas</name>
    <dbReference type="NCBI Taxonomy" id="1808958"/>
    <lineage>
        <taxon>Eukaryota</taxon>
        <taxon>Discoba</taxon>
        <taxon>Euglenozoa</taxon>
        <taxon>Kinetoplastea</taxon>
        <taxon>Metakinetoplastina</taxon>
        <taxon>Trypanosomatida</taxon>
        <taxon>Trypanosomatidae</taxon>
        <taxon>Novymonas</taxon>
    </lineage>
</organism>
<feature type="compositionally biased region" description="Polar residues" evidence="1">
    <location>
        <begin position="113"/>
        <end position="126"/>
    </location>
</feature>
<feature type="compositionally biased region" description="Low complexity" evidence="1">
    <location>
        <begin position="229"/>
        <end position="245"/>
    </location>
</feature>
<evidence type="ECO:0000256" key="1">
    <source>
        <dbReference type="SAM" id="MobiDB-lite"/>
    </source>
</evidence>
<evidence type="ECO:0000313" key="3">
    <source>
        <dbReference type="EMBL" id="KAK7201215.1"/>
    </source>
</evidence>
<dbReference type="InterPro" id="IPR024774">
    <property type="entry name" value="PH_dom-Mcp5-type"/>
</dbReference>
<feature type="region of interest" description="Disordered" evidence="1">
    <location>
        <begin position="24"/>
        <end position="267"/>
    </location>
</feature>
<gene>
    <name evidence="3" type="ORF">NESM_000183100</name>
</gene>
<feature type="compositionally biased region" description="Low complexity" evidence="1">
    <location>
        <begin position="84"/>
        <end position="105"/>
    </location>
</feature>
<evidence type="ECO:0000313" key="4">
    <source>
        <dbReference type="Proteomes" id="UP001430356"/>
    </source>
</evidence>
<feature type="compositionally biased region" description="Low complexity" evidence="1">
    <location>
        <begin position="139"/>
        <end position="148"/>
    </location>
</feature>
<dbReference type="EMBL" id="JAECZO010000012">
    <property type="protein sequence ID" value="KAK7201215.1"/>
    <property type="molecule type" value="Genomic_DNA"/>
</dbReference>
<proteinExistence type="predicted"/>
<feature type="compositionally biased region" description="Low complexity" evidence="1">
    <location>
        <begin position="156"/>
        <end position="180"/>
    </location>
</feature>
<keyword evidence="4" id="KW-1185">Reference proteome</keyword>
<protein>
    <submittedName>
        <fullName evidence="3">Meiotic cell cortex pleckstrin like protein</fullName>
    </submittedName>
</protein>